<feature type="domain" description="Lysozyme inhibitor LprI-like N-terminal" evidence="4">
    <location>
        <begin position="56"/>
        <end position="135"/>
    </location>
</feature>
<proteinExistence type="predicted"/>
<gene>
    <name evidence="5" type="ordered locus">HCW_07070</name>
</gene>
<dbReference type="STRING" id="182217.HCW_07070"/>
<dbReference type="EMBL" id="CP003479">
    <property type="protein sequence ID" value="AFI04672.1"/>
    <property type="molecule type" value="Genomic_DNA"/>
</dbReference>
<dbReference type="InterPro" id="IPR009739">
    <property type="entry name" value="LprI-like_N"/>
</dbReference>
<evidence type="ECO:0008006" key="7">
    <source>
        <dbReference type="Google" id="ProtNLM"/>
    </source>
</evidence>
<dbReference type="KEGG" id="hce:HCW_07070"/>
<evidence type="ECO:0000259" key="4">
    <source>
        <dbReference type="Pfam" id="PF07007"/>
    </source>
</evidence>
<feature type="domain" description="SPOR" evidence="3">
    <location>
        <begin position="230"/>
        <end position="297"/>
    </location>
</feature>
<organism evidence="5 6">
    <name type="scientific">Helicobacter cetorum (strain ATCC BAA-429 / MIT 00-7128)</name>
    <dbReference type="NCBI Taxonomy" id="182217"/>
    <lineage>
        <taxon>Bacteria</taxon>
        <taxon>Pseudomonadati</taxon>
        <taxon>Campylobacterota</taxon>
        <taxon>Epsilonproteobacteria</taxon>
        <taxon>Campylobacterales</taxon>
        <taxon>Helicobacteraceae</taxon>
        <taxon>Helicobacter</taxon>
    </lineage>
</organism>
<dbReference type="Pfam" id="PF07007">
    <property type="entry name" value="LprI"/>
    <property type="match status" value="1"/>
</dbReference>
<dbReference type="Gene3D" id="1.20.1270.180">
    <property type="match status" value="1"/>
</dbReference>
<dbReference type="AlphaFoldDB" id="I0EP03"/>
<dbReference type="GO" id="GO:0042834">
    <property type="term" value="F:peptidoglycan binding"/>
    <property type="evidence" value="ECO:0007669"/>
    <property type="project" value="InterPro"/>
</dbReference>
<dbReference type="InterPro" id="IPR007730">
    <property type="entry name" value="SPOR-like_dom"/>
</dbReference>
<keyword evidence="6" id="KW-1185">Reference proteome</keyword>
<protein>
    <recommendedName>
        <fullName evidence="7">SPOR domain-containing protein</fullName>
    </recommendedName>
</protein>
<evidence type="ECO:0000256" key="1">
    <source>
        <dbReference type="SAM" id="MobiDB-lite"/>
    </source>
</evidence>
<dbReference type="HOGENOM" id="CLU_097109_0_0_7"/>
<accession>I0EP03</accession>
<sequence length="300" mass="34945">MCFGFKKEKILIKRAVLLVVLLALNVSALDCNKPKNQLLPKCAHQDNKEDNRIELLLDETHKNLIDELASMHDFDKYRPQEIKRMLEQSQKEWVKFTNQECMALNMLVSPNITYKESPIYHTCYENYAQQRIQTLNDFYQESKRTKKAMLQEEKSQQNSKNEKISKKSSSKNKHDEKKLELQSNKKESKQEQQEIKISSQKSASPKPTQALLPQTPPPNNQMKQASLDSASKYYLQVGAFMNTPNKAFLQTLKTFSYKLEKRDVLTHYLIGPYKSKEEALEHVNYIAKKFENAPIVVESH</sequence>
<feature type="region of interest" description="Disordered" evidence="1">
    <location>
        <begin position="146"/>
        <end position="224"/>
    </location>
</feature>
<evidence type="ECO:0000259" key="3">
    <source>
        <dbReference type="Pfam" id="PF05036"/>
    </source>
</evidence>
<feature type="signal peptide" evidence="2">
    <location>
        <begin position="1"/>
        <end position="28"/>
    </location>
</feature>
<feature type="compositionally biased region" description="Basic and acidic residues" evidence="1">
    <location>
        <begin position="149"/>
        <end position="165"/>
    </location>
</feature>
<keyword evidence="2" id="KW-0732">Signal</keyword>
<dbReference type="PATRIC" id="fig|182217.3.peg.1495"/>
<feature type="compositionally biased region" description="Basic and acidic residues" evidence="1">
    <location>
        <begin position="172"/>
        <end position="194"/>
    </location>
</feature>
<dbReference type="Proteomes" id="UP000005010">
    <property type="component" value="Chromosome"/>
</dbReference>
<name>I0EP03_HELC0</name>
<evidence type="ECO:0000256" key="2">
    <source>
        <dbReference type="SAM" id="SignalP"/>
    </source>
</evidence>
<feature type="chain" id="PRO_5003626347" description="SPOR domain-containing protein" evidence="2">
    <location>
        <begin position="29"/>
        <end position="300"/>
    </location>
</feature>
<reference evidence="6" key="1">
    <citation type="submission" date="2012-04" db="EMBL/GenBank/DDBJ databases">
        <title>Complete genome sequence of Helicobacter cetorum strain MIT 00-7128.</title>
        <authorList>
            <person name="Kersulyte D."/>
            <person name="Berg D.E."/>
        </authorList>
    </citation>
    <scope>NUCLEOTIDE SEQUENCE [LARGE SCALE GENOMIC DNA]</scope>
    <source>
        <strain evidence="6">MIT 00-7128</strain>
    </source>
</reference>
<feature type="compositionally biased region" description="Low complexity" evidence="1">
    <location>
        <begin position="195"/>
        <end position="213"/>
    </location>
</feature>
<evidence type="ECO:0000313" key="5">
    <source>
        <dbReference type="EMBL" id="AFI04672.1"/>
    </source>
</evidence>
<evidence type="ECO:0000313" key="6">
    <source>
        <dbReference type="Proteomes" id="UP000005010"/>
    </source>
</evidence>
<dbReference type="Pfam" id="PF05036">
    <property type="entry name" value="SPOR"/>
    <property type="match status" value="1"/>
</dbReference>